<gene>
    <name evidence="1" type="ORF">AK812_SmicGene28091</name>
</gene>
<sequence length="240" mass="25357">MAFARAARFPVRVPGRDFSTPGPGTYSARASCGLPRVLAHTFGQPSRAKPRPLPKAKAVAIVNDAQRQPTTPLDCGGTTPRLQQDEALPSVDVAQLALTAQLGRGGLGTVVTGVFSGKAIAVKYYLTAMALPRKTPVTPPIEPGGGKAIDAADLGAMHRLVERWHDFSYSDPRLVNVAPQELMIEAAVCPFLIVYRFDGMQISGSLAPMNPDPLLAEAAFVPTTQYTLRGASAPVPSAET</sequence>
<accession>A0A1Q9D586</accession>
<dbReference type="AlphaFoldDB" id="A0A1Q9D586"/>
<keyword evidence="2" id="KW-1185">Reference proteome</keyword>
<dbReference type="Proteomes" id="UP000186817">
    <property type="component" value="Unassembled WGS sequence"/>
</dbReference>
<evidence type="ECO:0000313" key="2">
    <source>
        <dbReference type="Proteomes" id="UP000186817"/>
    </source>
</evidence>
<reference evidence="1 2" key="1">
    <citation type="submission" date="2016-02" db="EMBL/GenBank/DDBJ databases">
        <title>Genome analysis of coral dinoflagellate symbionts highlights evolutionary adaptations to a symbiotic lifestyle.</title>
        <authorList>
            <person name="Aranda M."/>
            <person name="Li Y."/>
            <person name="Liew Y.J."/>
            <person name="Baumgarten S."/>
            <person name="Simakov O."/>
            <person name="Wilson M."/>
            <person name="Piel J."/>
            <person name="Ashoor H."/>
            <person name="Bougouffa S."/>
            <person name="Bajic V.B."/>
            <person name="Ryu T."/>
            <person name="Ravasi T."/>
            <person name="Bayer T."/>
            <person name="Micklem G."/>
            <person name="Kim H."/>
            <person name="Bhak J."/>
            <person name="Lajeunesse T.C."/>
            <person name="Voolstra C.R."/>
        </authorList>
    </citation>
    <scope>NUCLEOTIDE SEQUENCE [LARGE SCALE GENOMIC DNA]</scope>
    <source>
        <strain evidence="1 2">CCMP2467</strain>
    </source>
</reference>
<protein>
    <submittedName>
        <fullName evidence="1">Uncharacterized protein</fullName>
    </submittedName>
</protein>
<organism evidence="1 2">
    <name type="scientific">Symbiodinium microadriaticum</name>
    <name type="common">Dinoflagellate</name>
    <name type="synonym">Zooxanthella microadriatica</name>
    <dbReference type="NCBI Taxonomy" id="2951"/>
    <lineage>
        <taxon>Eukaryota</taxon>
        <taxon>Sar</taxon>
        <taxon>Alveolata</taxon>
        <taxon>Dinophyceae</taxon>
        <taxon>Suessiales</taxon>
        <taxon>Symbiodiniaceae</taxon>
        <taxon>Symbiodinium</taxon>
    </lineage>
</organism>
<dbReference type="EMBL" id="LSRX01000716">
    <property type="protein sequence ID" value="OLP90360.1"/>
    <property type="molecule type" value="Genomic_DNA"/>
</dbReference>
<name>A0A1Q9D586_SYMMI</name>
<evidence type="ECO:0000313" key="1">
    <source>
        <dbReference type="EMBL" id="OLP90360.1"/>
    </source>
</evidence>
<proteinExistence type="predicted"/>
<comment type="caution">
    <text evidence="1">The sequence shown here is derived from an EMBL/GenBank/DDBJ whole genome shotgun (WGS) entry which is preliminary data.</text>
</comment>